<dbReference type="InterPro" id="IPR036890">
    <property type="entry name" value="HATPase_C_sf"/>
</dbReference>
<dbReference type="SUPFAM" id="SSF55874">
    <property type="entry name" value="ATPase domain of HSP90 chaperone/DNA topoisomerase II/histidine kinase"/>
    <property type="match status" value="1"/>
</dbReference>
<protein>
    <recommendedName>
        <fullName evidence="2">Histidine kinase/HSP90-like ATPase domain-containing protein</fullName>
    </recommendedName>
</protein>
<feature type="domain" description="Histidine kinase/HSP90-like ATPase" evidence="2">
    <location>
        <begin position="23"/>
        <end position="119"/>
    </location>
</feature>
<keyword evidence="4" id="KW-1185">Reference proteome</keyword>
<sequence>MVSQTDMQKLGMIELTRDDQAPRRAREAVTGWVGRSHPAREMLVLAASELVTNAVVHADYGDGRHWLLIQLAQGDELFRLAVTDPGPALPVPHHVPLQIPRMDRNAEQGHGLAIVAALSRGRWGTHLLPHSRHRVVWCHLDVQPSEADIESLYPTAMYGEPSPPTTTVTTPCPLSANTDEHEAHLPY</sequence>
<dbReference type="PANTHER" id="PTHR35526:SF3">
    <property type="entry name" value="ANTI-SIGMA-F FACTOR RSBW"/>
    <property type="match status" value="1"/>
</dbReference>
<dbReference type="Gene3D" id="3.30.565.10">
    <property type="entry name" value="Histidine kinase-like ATPase, C-terminal domain"/>
    <property type="match status" value="1"/>
</dbReference>
<organism evidence="3 4">
    <name type="scientific">Nonomuraea phyllanthi</name>
    <dbReference type="NCBI Taxonomy" id="2219224"/>
    <lineage>
        <taxon>Bacteria</taxon>
        <taxon>Bacillati</taxon>
        <taxon>Actinomycetota</taxon>
        <taxon>Actinomycetes</taxon>
        <taxon>Streptosporangiales</taxon>
        <taxon>Streptosporangiaceae</taxon>
        <taxon>Nonomuraea</taxon>
    </lineage>
</organism>
<evidence type="ECO:0000259" key="2">
    <source>
        <dbReference type="Pfam" id="PF13581"/>
    </source>
</evidence>
<evidence type="ECO:0000256" key="1">
    <source>
        <dbReference type="ARBA" id="ARBA00022527"/>
    </source>
</evidence>
<reference evidence="3 4" key="1">
    <citation type="submission" date="2019-10" db="EMBL/GenBank/DDBJ databases">
        <title>Nonomuraea sp. nov., isolated from Phyllanthus amarus.</title>
        <authorList>
            <person name="Klykleung N."/>
            <person name="Tanasupawat S."/>
        </authorList>
    </citation>
    <scope>NUCLEOTIDE SEQUENCE [LARGE SCALE GENOMIC DNA]</scope>
    <source>
        <strain evidence="3 4">PA1-10</strain>
    </source>
</reference>
<dbReference type="Proteomes" id="UP000312512">
    <property type="component" value="Unassembled WGS sequence"/>
</dbReference>
<dbReference type="PANTHER" id="PTHR35526">
    <property type="entry name" value="ANTI-SIGMA-F FACTOR RSBW-RELATED"/>
    <property type="match status" value="1"/>
</dbReference>
<evidence type="ECO:0000313" key="3">
    <source>
        <dbReference type="EMBL" id="KAB8192570.1"/>
    </source>
</evidence>
<keyword evidence="1" id="KW-0808">Transferase</keyword>
<dbReference type="InterPro" id="IPR003594">
    <property type="entry name" value="HATPase_dom"/>
</dbReference>
<dbReference type="Pfam" id="PF13581">
    <property type="entry name" value="HATPase_c_2"/>
    <property type="match status" value="1"/>
</dbReference>
<dbReference type="AlphaFoldDB" id="A0A5C4W9H5"/>
<proteinExistence type="predicted"/>
<comment type="caution">
    <text evidence="3">The sequence shown here is derived from an EMBL/GenBank/DDBJ whole genome shotgun (WGS) entry which is preliminary data.</text>
</comment>
<gene>
    <name evidence="3" type="ORF">FH608_024005</name>
</gene>
<keyword evidence="1" id="KW-0723">Serine/threonine-protein kinase</keyword>
<name>A0A5C4W9H5_9ACTN</name>
<accession>A0A5P9YPT3</accession>
<dbReference type="GO" id="GO:0004674">
    <property type="term" value="F:protein serine/threonine kinase activity"/>
    <property type="evidence" value="ECO:0007669"/>
    <property type="project" value="UniProtKB-KW"/>
</dbReference>
<dbReference type="InterPro" id="IPR050267">
    <property type="entry name" value="Anti-sigma-factor_SerPK"/>
</dbReference>
<dbReference type="OrthoDB" id="3529510at2"/>
<evidence type="ECO:0000313" key="4">
    <source>
        <dbReference type="Proteomes" id="UP000312512"/>
    </source>
</evidence>
<keyword evidence="1" id="KW-0418">Kinase</keyword>
<accession>A0A5C4W9H5</accession>
<dbReference type="CDD" id="cd16936">
    <property type="entry name" value="HATPase_RsbW-like"/>
    <property type="match status" value="1"/>
</dbReference>
<dbReference type="EMBL" id="VDLX02000009">
    <property type="protein sequence ID" value="KAB8192570.1"/>
    <property type="molecule type" value="Genomic_DNA"/>
</dbReference>